<accession>A0A9Q1GGB2</accession>
<dbReference type="EMBL" id="JAKOGI010003804">
    <property type="protein sequence ID" value="KAJ8420157.1"/>
    <property type="molecule type" value="Genomic_DNA"/>
</dbReference>
<protein>
    <submittedName>
        <fullName evidence="1">Uncharacterized protein</fullName>
    </submittedName>
</protein>
<proteinExistence type="predicted"/>
<sequence length="173" mass="19741">MNLNPDLNDTIPRRGWLSKINLRNMSGHISDALLETYISGGRAEMVCGHSGYDRWHRRDIWILWNFQDIDIGIILSHEQFIIMRAWMRSELDRYNCLCYFAPTRNRGLLGGCSVVWSYCATSLAFSGDFNETVSLKKGIMVELKCSGTVKNLNMGLAIMISLIWAFLATNSPR</sequence>
<evidence type="ECO:0000313" key="2">
    <source>
        <dbReference type="Proteomes" id="UP001153076"/>
    </source>
</evidence>
<keyword evidence="2" id="KW-1185">Reference proteome</keyword>
<reference evidence="1" key="1">
    <citation type="submission" date="2022-04" db="EMBL/GenBank/DDBJ databases">
        <title>Carnegiea gigantea Genome sequencing and assembly v2.</title>
        <authorList>
            <person name="Copetti D."/>
            <person name="Sanderson M.J."/>
            <person name="Burquez A."/>
            <person name="Wojciechowski M.F."/>
        </authorList>
    </citation>
    <scope>NUCLEOTIDE SEQUENCE</scope>
    <source>
        <strain evidence="1">SGP5-SGP5p</strain>
        <tissue evidence="1">Aerial part</tissue>
    </source>
</reference>
<name>A0A9Q1GGB2_9CARY</name>
<organism evidence="1 2">
    <name type="scientific">Carnegiea gigantea</name>
    <dbReference type="NCBI Taxonomy" id="171969"/>
    <lineage>
        <taxon>Eukaryota</taxon>
        <taxon>Viridiplantae</taxon>
        <taxon>Streptophyta</taxon>
        <taxon>Embryophyta</taxon>
        <taxon>Tracheophyta</taxon>
        <taxon>Spermatophyta</taxon>
        <taxon>Magnoliopsida</taxon>
        <taxon>eudicotyledons</taxon>
        <taxon>Gunneridae</taxon>
        <taxon>Pentapetalae</taxon>
        <taxon>Caryophyllales</taxon>
        <taxon>Cactineae</taxon>
        <taxon>Cactaceae</taxon>
        <taxon>Cactoideae</taxon>
        <taxon>Echinocereeae</taxon>
        <taxon>Carnegiea</taxon>
    </lineage>
</organism>
<dbReference type="Proteomes" id="UP001153076">
    <property type="component" value="Unassembled WGS sequence"/>
</dbReference>
<comment type="caution">
    <text evidence="1">The sequence shown here is derived from an EMBL/GenBank/DDBJ whole genome shotgun (WGS) entry which is preliminary data.</text>
</comment>
<evidence type="ECO:0000313" key="1">
    <source>
        <dbReference type="EMBL" id="KAJ8420157.1"/>
    </source>
</evidence>
<dbReference type="AlphaFoldDB" id="A0A9Q1GGB2"/>
<gene>
    <name evidence="1" type="ORF">Cgig2_004480</name>
</gene>